<dbReference type="GO" id="GO:0009403">
    <property type="term" value="P:toxin biosynthetic process"/>
    <property type="evidence" value="ECO:0007669"/>
    <property type="project" value="InterPro"/>
</dbReference>
<evidence type="ECO:0000256" key="5">
    <source>
        <dbReference type="SAM" id="Phobius"/>
    </source>
</evidence>
<evidence type="ECO:0000256" key="4">
    <source>
        <dbReference type="ARBA" id="ARBA00023136"/>
    </source>
</evidence>
<keyword evidence="3 5" id="KW-1133">Transmembrane helix</keyword>
<dbReference type="RefSeq" id="WP_072852428.1">
    <property type="nucleotide sequence ID" value="NZ_FRAH01000054.1"/>
</dbReference>
<feature type="transmembrane region" description="Helical" evidence="5">
    <location>
        <begin position="124"/>
        <end position="154"/>
    </location>
</feature>
<sequence length="233" mass="25991">MTFLPYILDILALVLVVGTAVQAYRKGFVRAALNFLPMVAALAATRFLTPTVSELLRKTPFFDALTNTVGNGLHLENAIGDAAMQTQTEIIESMHLPDFLKESLVENNNPVIYHLLDVESLQSYIAGFLANICINIISVLLVFIVVWLAVKFVLKALNLISKLPVLNFFNRACGFLVGLLKGLCVAWLICFVLTFFQCNSAFDFFFDALNLTHVALPLYENNILMYFILTIFA</sequence>
<organism evidence="6 7">
    <name type="scientific">Anaerotignum lactatifermentans DSM 14214</name>
    <dbReference type="NCBI Taxonomy" id="1121323"/>
    <lineage>
        <taxon>Bacteria</taxon>
        <taxon>Bacillati</taxon>
        <taxon>Bacillota</taxon>
        <taxon>Clostridia</taxon>
        <taxon>Lachnospirales</taxon>
        <taxon>Anaerotignaceae</taxon>
        <taxon>Anaerotignum</taxon>
    </lineage>
</organism>
<reference evidence="6 7" key="1">
    <citation type="submission" date="2016-11" db="EMBL/GenBank/DDBJ databases">
        <authorList>
            <person name="Jaros S."/>
            <person name="Januszkiewicz K."/>
            <person name="Wedrychowicz H."/>
        </authorList>
    </citation>
    <scope>NUCLEOTIDE SEQUENCE [LARGE SCALE GENOMIC DNA]</scope>
    <source>
        <strain evidence="6 7">DSM 14214</strain>
    </source>
</reference>
<protein>
    <submittedName>
        <fullName evidence="6">Colicin V production protein</fullName>
    </submittedName>
</protein>
<evidence type="ECO:0000256" key="2">
    <source>
        <dbReference type="ARBA" id="ARBA00022692"/>
    </source>
</evidence>
<dbReference type="GO" id="GO:0016020">
    <property type="term" value="C:membrane"/>
    <property type="evidence" value="ECO:0007669"/>
    <property type="project" value="UniProtKB-SubCell"/>
</dbReference>
<evidence type="ECO:0000313" key="7">
    <source>
        <dbReference type="Proteomes" id="UP000183975"/>
    </source>
</evidence>
<proteinExistence type="predicted"/>
<evidence type="ECO:0000256" key="3">
    <source>
        <dbReference type="ARBA" id="ARBA00022989"/>
    </source>
</evidence>
<dbReference type="OrthoDB" id="2083110at2"/>
<dbReference type="InterPro" id="IPR003825">
    <property type="entry name" value="Colicin-V_CvpA"/>
</dbReference>
<evidence type="ECO:0000313" key="6">
    <source>
        <dbReference type="EMBL" id="SHK93107.1"/>
    </source>
</evidence>
<gene>
    <name evidence="6" type="ORF">SAMN02745138_02590</name>
</gene>
<name>A0A1M6WHB4_9FIRM</name>
<keyword evidence="2 5" id="KW-0812">Transmembrane</keyword>
<dbReference type="AlphaFoldDB" id="A0A1M6WHB4"/>
<feature type="transmembrane region" description="Helical" evidence="5">
    <location>
        <begin position="6"/>
        <end position="24"/>
    </location>
</feature>
<keyword evidence="4 5" id="KW-0472">Membrane</keyword>
<evidence type="ECO:0000256" key="1">
    <source>
        <dbReference type="ARBA" id="ARBA00004141"/>
    </source>
</evidence>
<comment type="subcellular location">
    <subcellularLocation>
        <location evidence="1">Membrane</location>
        <topology evidence="1">Multi-pass membrane protein</topology>
    </subcellularLocation>
</comment>
<dbReference type="Pfam" id="PF02674">
    <property type="entry name" value="Colicin_V"/>
    <property type="match status" value="2"/>
</dbReference>
<feature type="transmembrane region" description="Helical" evidence="5">
    <location>
        <begin position="175"/>
        <end position="196"/>
    </location>
</feature>
<keyword evidence="7" id="KW-1185">Reference proteome</keyword>
<dbReference type="Proteomes" id="UP000183975">
    <property type="component" value="Unassembled WGS sequence"/>
</dbReference>
<accession>A0A1M6WHB4</accession>
<dbReference type="EMBL" id="FRAH01000054">
    <property type="protein sequence ID" value="SHK93107.1"/>
    <property type="molecule type" value="Genomic_DNA"/>
</dbReference>
<feature type="transmembrane region" description="Helical" evidence="5">
    <location>
        <begin position="31"/>
        <end position="49"/>
    </location>
</feature>